<proteinExistence type="predicted"/>
<keyword evidence="3" id="KW-1185">Reference proteome</keyword>
<dbReference type="EMBL" id="CAJPWZ010001117">
    <property type="protein sequence ID" value="CAG2208681.1"/>
    <property type="molecule type" value="Genomic_DNA"/>
</dbReference>
<reference evidence="2" key="1">
    <citation type="submission" date="2021-03" db="EMBL/GenBank/DDBJ databases">
        <authorList>
            <person name="Bekaert M."/>
        </authorList>
    </citation>
    <scope>NUCLEOTIDE SEQUENCE</scope>
</reference>
<feature type="region of interest" description="Disordered" evidence="1">
    <location>
        <begin position="46"/>
        <end position="82"/>
    </location>
</feature>
<name>A0A8S3RQV1_MYTED</name>
<sequence>MPWNTLHFQCDKCDSFHIEGPLPARKLTLRCKKGCGATYSIDTYNSSTSDVDSSEDSTQEDLKDDDAPCNDSGENSKTTYQKSLSRKQAMSAYLNGELANELRQRSMSSTMGMTTKMSRELVMQEIDKMRRQKHYPHGPSHCTAECKKKGMSAIGIPVVILFLVLGKKISGEVKRTEVNNFCLMKDAIC</sequence>
<comment type="caution">
    <text evidence="2">The sequence shown here is derived from an EMBL/GenBank/DDBJ whole genome shotgun (WGS) entry which is preliminary data.</text>
</comment>
<dbReference type="AlphaFoldDB" id="A0A8S3RQV1"/>
<accession>A0A8S3RQV1</accession>
<evidence type="ECO:0000256" key="1">
    <source>
        <dbReference type="SAM" id="MobiDB-lite"/>
    </source>
</evidence>
<organism evidence="2 3">
    <name type="scientific">Mytilus edulis</name>
    <name type="common">Blue mussel</name>
    <dbReference type="NCBI Taxonomy" id="6550"/>
    <lineage>
        <taxon>Eukaryota</taxon>
        <taxon>Metazoa</taxon>
        <taxon>Spiralia</taxon>
        <taxon>Lophotrochozoa</taxon>
        <taxon>Mollusca</taxon>
        <taxon>Bivalvia</taxon>
        <taxon>Autobranchia</taxon>
        <taxon>Pteriomorphia</taxon>
        <taxon>Mytilida</taxon>
        <taxon>Mytiloidea</taxon>
        <taxon>Mytilidae</taxon>
        <taxon>Mytilinae</taxon>
        <taxon>Mytilus</taxon>
    </lineage>
</organism>
<feature type="compositionally biased region" description="Acidic residues" evidence="1">
    <location>
        <begin position="52"/>
        <end position="68"/>
    </location>
</feature>
<evidence type="ECO:0000313" key="3">
    <source>
        <dbReference type="Proteomes" id="UP000683360"/>
    </source>
</evidence>
<evidence type="ECO:0000313" key="2">
    <source>
        <dbReference type="EMBL" id="CAG2208681.1"/>
    </source>
</evidence>
<feature type="compositionally biased region" description="Polar residues" evidence="1">
    <location>
        <begin position="72"/>
        <end position="82"/>
    </location>
</feature>
<dbReference type="Proteomes" id="UP000683360">
    <property type="component" value="Unassembled WGS sequence"/>
</dbReference>
<dbReference type="OrthoDB" id="10429060at2759"/>
<protein>
    <submittedName>
        <fullName evidence="2">Uncharacterized protein</fullName>
    </submittedName>
</protein>
<gene>
    <name evidence="2" type="ORF">MEDL_22874</name>
</gene>